<dbReference type="RefSeq" id="WP_161870322.1">
    <property type="nucleotide sequence ID" value="NZ_MAEI02000001.1"/>
</dbReference>
<dbReference type="Proteomes" id="UP001429357">
    <property type="component" value="Unassembled WGS sequence"/>
</dbReference>
<dbReference type="EMBL" id="MAEI02000001">
    <property type="protein sequence ID" value="MEO1782974.1"/>
    <property type="molecule type" value="Genomic_DNA"/>
</dbReference>
<name>A0ABV0F6T5_9ENTE</name>
<reference evidence="3" key="1">
    <citation type="submission" date="2016-06" db="EMBL/GenBank/DDBJ databases">
        <title>Four novel species of enterococci isolated from chicken manure.</title>
        <authorList>
            <person name="Van Tyne D."/>
        </authorList>
    </citation>
    <scope>NUCLEOTIDE SEQUENCE [LARGE SCALE GENOMIC DNA]</scope>
    <source>
        <strain evidence="3">JM9A</strain>
    </source>
</reference>
<gene>
    <name evidence="2" type="ORF">BAU18_002591</name>
</gene>
<organism evidence="2 3">
    <name type="scientific">Enterococcus diestrammenae</name>
    <dbReference type="NCBI Taxonomy" id="1155073"/>
    <lineage>
        <taxon>Bacteria</taxon>
        <taxon>Bacillati</taxon>
        <taxon>Bacillota</taxon>
        <taxon>Bacilli</taxon>
        <taxon>Lactobacillales</taxon>
        <taxon>Enterococcaceae</taxon>
        <taxon>Enterococcus</taxon>
    </lineage>
</organism>
<keyword evidence="3" id="KW-1185">Reference proteome</keyword>
<dbReference type="PANTHER" id="PTHR11614">
    <property type="entry name" value="PHOSPHOLIPASE-RELATED"/>
    <property type="match status" value="1"/>
</dbReference>
<protein>
    <recommendedName>
        <fullName evidence="1">Serine aminopeptidase S33 domain-containing protein</fullName>
    </recommendedName>
</protein>
<dbReference type="InterPro" id="IPR022742">
    <property type="entry name" value="Hydrolase_4"/>
</dbReference>
<dbReference type="InterPro" id="IPR051044">
    <property type="entry name" value="MAG_DAG_Lipase"/>
</dbReference>
<proteinExistence type="predicted"/>
<dbReference type="InterPro" id="IPR029058">
    <property type="entry name" value="AB_hydrolase_fold"/>
</dbReference>
<dbReference type="Gene3D" id="3.40.50.1820">
    <property type="entry name" value="alpha/beta hydrolase"/>
    <property type="match status" value="1"/>
</dbReference>
<accession>A0ABV0F6T5</accession>
<evidence type="ECO:0000313" key="2">
    <source>
        <dbReference type="EMBL" id="MEO1782974.1"/>
    </source>
</evidence>
<sequence length="299" mass="33242">MTANYYQLNTENGTKLELALFPADQPRGILQIIHGALEYKERYFPFAQFMNQAGYVVVLSDNRGHGGSVSAKDPHGIMMDFQQLVADQVAITAFIKGKYPGLPLTLFGHSFGSIIARNYLQQHDAQLDRLILTGTANYVPVVPLAVKLGSGFTKIRGNEQESKVLNYLSGNLGVAHDWLSNNPENNARAKEDPKMVKVYPVRSLLTIWEGDHGLKAYHKYRCEKPQLPILNLVGAEDTKITGGSKGIADTIKTLRKIGYQKIESRELPGMKHEILNEIHHQKAYDLILLFADLGTLGTV</sequence>
<feature type="domain" description="Serine aminopeptidase S33" evidence="1">
    <location>
        <begin position="25"/>
        <end position="277"/>
    </location>
</feature>
<reference evidence="2 3" key="2">
    <citation type="submission" date="2024-02" db="EMBL/GenBank/DDBJ databases">
        <title>The Genome Sequence of Enterococcus diestrammenae JM9A.</title>
        <authorList>
            <person name="Earl A."/>
            <person name="Manson A."/>
            <person name="Gilmore M."/>
            <person name="Sanders J."/>
            <person name="Shea T."/>
            <person name="Howe W."/>
            <person name="Livny J."/>
            <person name="Cuomo C."/>
            <person name="Neafsey D."/>
            <person name="Birren B."/>
        </authorList>
    </citation>
    <scope>NUCLEOTIDE SEQUENCE [LARGE SCALE GENOMIC DNA]</scope>
    <source>
        <strain evidence="2 3">JM9A</strain>
    </source>
</reference>
<dbReference type="Pfam" id="PF12146">
    <property type="entry name" value="Hydrolase_4"/>
    <property type="match status" value="1"/>
</dbReference>
<evidence type="ECO:0000259" key="1">
    <source>
        <dbReference type="Pfam" id="PF12146"/>
    </source>
</evidence>
<evidence type="ECO:0000313" key="3">
    <source>
        <dbReference type="Proteomes" id="UP001429357"/>
    </source>
</evidence>
<dbReference type="SUPFAM" id="SSF53474">
    <property type="entry name" value="alpha/beta-Hydrolases"/>
    <property type="match status" value="1"/>
</dbReference>
<comment type="caution">
    <text evidence="2">The sequence shown here is derived from an EMBL/GenBank/DDBJ whole genome shotgun (WGS) entry which is preliminary data.</text>
</comment>